<evidence type="ECO:0000313" key="1">
    <source>
        <dbReference type="EMBL" id="MFD1040408.1"/>
    </source>
</evidence>
<organism evidence="1 2">
    <name type="scientific">Virgibacillus byunsanensis</name>
    <dbReference type="NCBI Taxonomy" id="570945"/>
    <lineage>
        <taxon>Bacteria</taxon>
        <taxon>Bacillati</taxon>
        <taxon>Bacillota</taxon>
        <taxon>Bacilli</taxon>
        <taxon>Bacillales</taxon>
        <taxon>Bacillaceae</taxon>
        <taxon>Virgibacillus</taxon>
    </lineage>
</organism>
<accession>A0ABW3LRG2</accession>
<keyword evidence="2" id="KW-1185">Reference proteome</keyword>
<evidence type="ECO:0000313" key="2">
    <source>
        <dbReference type="Proteomes" id="UP001597040"/>
    </source>
</evidence>
<reference evidence="2" key="1">
    <citation type="journal article" date="2019" name="Int. J. Syst. Evol. Microbiol.">
        <title>The Global Catalogue of Microorganisms (GCM) 10K type strain sequencing project: providing services to taxonomists for standard genome sequencing and annotation.</title>
        <authorList>
            <consortium name="The Broad Institute Genomics Platform"/>
            <consortium name="The Broad Institute Genome Sequencing Center for Infectious Disease"/>
            <person name="Wu L."/>
            <person name="Ma J."/>
        </authorList>
    </citation>
    <scope>NUCLEOTIDE SEQUENCE [LARGE SCALE GENOMIC DNA]</scope>
    <source>
        <strain evidence="2">CCUG 56754</strain>
    </source>
</reference>
<evidence type="ECO:0008006" key="3">
    <source>
        <dbReference type="Google" id="ProtNLM"/>
    </source>
</evidence>
<proteinExistence type="predicted"/>
<dbReference type="Proteomes" id="UP001597040">
    <property type="component" value="Unassembled WGS sequence"/>
</dbReference>
<dbReference type="RefSeq" id="WP_390364466.1">
    <property type="nucleotide sequence ID" value="NZ_JBHTKJ010000073.1"/>
</dbReference>
<dbReference type="PROSITE" id="PS51257">
    <property type="entry name" value="PROKAR_LIPOPROTEIN"/>
    <property type="match status" value="1"/>
</dbReference>
<protein>
    <recommendedName>
        <fullName evidence="3">DUF3952 domain-containing protein</fullName>
    </recommendedName>
</protein>
<name>A0ABW3LRG2_9BACI</name>
<dbReference type="EMBL" id="JBHTKJ010000073">
    <property type="protein sequence ID" value="MFD1040408.1"/>
    <property type="molecule type" value="Genomic_DNA"/>
</dbReference>
<comment type="caution">
    <text evidence="1">The sequence shown here is derived from an EMBL/GenBank/DDBJ whole genome shotgun (WGS) entry which is preliminary data.</text>
</comment>
<sequence length="63" mass="7267">MVNTFKRVLFLCVVSLFLTGCTSQFDINESDVTEIRVSEFDEFGSVIDEDYNSYTSEEKIEIL</sequence>
<gene>
    <name evidence="1" type="ORF">ACFQ3N_18690</name>
</gene>